<dbReference type="Proteomes" id="UP000000305">
    <property type="component" value="Unassembled WGS sequence"/>
</dbReference>
<sequence>MINCKYLPEQLSSSFLWFLSIDSFEFNPSWLFQTLSTSGICREMFNLFQVSCHYLFFYCILS</sequence>
<name>E9H3Z3_DAPPU</name>
<evidence type="ECO:0000313" key="1">
    <source>
        <dbReference type="EMBL" id="EFX73612.1"/>
    </source>
</evidence>
<dbReference type="KEGG" id="dpx:DAPPUDRAFT_307648"/>
<protein>
    <submittedName>
        <fullName evidence="1">Uncharacterized protein</fullName>
    </submittedName>
</protein>
<dbReference type="EMBL" id="GL732589">
    <property type="protein sequence ID" value="EFX73612.1"/>
    <property type="molecule type" value="Genomic_DNA"/>
</dbReference>
<reference evidence="1 2" key="1">
    <citation type="journal article" date="2011" name="Science">
        <title>The ecoresponsive genome of Daphnia pulex.</title>
        <authorList>
            <person name="Colbourne J.K."/>
            <person name="Pfrender M.E."/>
            <person name="Gilbert D."/>
            <person name="Thomas W.K."/>
            <person name="Tucker A."/>
            <person name="Oakley T.H."/>
            <person name="Tokishita S."/>
            <person name="Aerts A."/>
            <person name="Arnold G.J."/>
            <person name="Basu M.K."/>
            <person name="Bauer D.J."/>
            <person name="Caceres C.E."/>
            <person name="Carmel L."/>
            <person name="Casola C."/>
            <person name="Choi J.H."/>
            <person name="Detter J.C."/>
            <person name="Dong Q."/>
            <person name="Dusheyko S."/>
            <person name="Eads B.D."/>
            <person name="Frohlich T."/>
            <person name="Geiler-Samerotte K.A."/>
            <person name="Gerlach D."/>
            <person name="Hatcher P."/>
            <person name="Jogdeo S."/>
            <person name="Krijgsveld J."/>
            <person name="Kriventseva E.V."/>
            <person name="Kultz D."/>
            <person name="Laforsch C."/>
            <person name="Lindquist E."/>
            <person name="Lopez J."/>
            <person name="Manak J.R."/>
            <person name="Muller J."/>
            <person name="Pangilinan J."/>
            <person name="Patwardhan R.P."/>
            <person name="Pitluck S."/>
            <person name="Pritham E.J."/>
            <person name="Rechtsteiner A."/>
            <person name="Rho M."/>
            <person name="Rogozin I.B."/>
            <person name="Sakarya O."/>
            <person name="Salamov A."/>
            <person name="Schaack S."/>
            <person name="Shapiro H."/>
            <person name="Shiga Y."/>
            <person name="Skalitzky C."/>
            <person name="Smith Z."/>
            <person name="Souvorov A."/>
            <person name="Sung W."/>
            <person name="Tang Z."/>
            <person name="Tsuchiya D."/>
            <person name="Tu H."/>
            <person name="Vos H."/>
            <person name="Wang M."/>
            <person name="Wolf Y.I."/>
            <person name="Yamagata H."/>
            <person name="Yamada T."/>
            <person name="Ye Y."/>
            <person name="Shaw J.R."/>
            <person name="Andrews J."/>
            <person name="Crease T.J."/>
            <person name="Tang H."/>
            <person name="Lucas S.M."/>
            <person name="Robertson H.M."/>
            <person name="Bork P."/>
            <person name="Koonin E.V."/>
            <person name="Zdobnov E.M."/>
            <person name="Grigoriev I.V."/>
            <person name="Lynch M."/>
            <person name="Boore J.L."/>
        </authorList>
    </citation>
    <scope>NUCLEOTIDE SEQUENCE [LARGE SCALE GENOMIC DNA]</scope>
</reference>
<evidence type="ECO:0000313" key="2">
    <source>
        <dbReference type="Proteomes" id="UP000000305"/>
    </source>
</evidence>
<dbReference type="InParanoid" id="E9H3Z3"/>
<organism evidence="1 2">
    <name type="scientific">Daphnia pulex</name>
    <name type="common">Water flea</name>
    <dbReference type="NCBI Taxonomy" id="6669"/>
    <lineage>
        <taxon>Eukaryota</taxon>
        <taxon>Metazoa</taxon>
        <taxon>Ecdysozoa</taxon>
        <taxon>Arthropoda</taxon>
        <taxon>Crustacea</taxon>
        <taxon>Branchiopoda</taxon>
        <taxon>Diplostraca</taxon>
        <taxon>Cladocera</taxon>
        <taxon>Anomopoda</taxon>
        <taxon>Daphniidae</taxon>
        <taxon>Daphnia</taxon>
    </lineage>
</organism>
<dbReference type="HOGENOM" id="CLU_2906343_0_0_1"/>
<gene>
    <name evidence="1" type="ORF">DAPPUDRAFT_307648</name>
</gene>
<proteinExistence type="predicted"/>
<dbReference type="OrthoDB" id="10400351at2759"/>
<dbReference type="AlphaFoldDB" id="E9H3Z3"/>
<accession>E9H3Z3</accession>
<keyword evidence="2" id="KW-1185">Reference proteome</keyword>